<feature type="compositionally biased region" description="Low complexity" evidence="1">
    <location>
        <begin position="213"/>
        <end position="223"/>
    </location>
</feature>
<dbReference type="RefSeq" id="WP_201688288.1">
    <property type="nucleotide sequence ID" value="NZ_JAEQND010000004.1"/>
</dbReference>
<gene>
    <name evidence="3" type="ORF">JI746_07970</name>
</gene>
<proteinExistence type="predicted"/>
<feature type="compositionally biased region" description="Pro residues" evidence="1">
    <location>
        <begin position="224"/>
        <end position="233"/>
    </location>
</feature>
<feature type="region of interest" description="Disordered" evidence="1">
    <location>
        <begin position="27"/>
        <end position="67"/>
    </location>
</feature>
<organism evidence="3 4">
    <name type="scientific">Ramlibacter alkalitolerans</name>
    <dbReference type="NCBI Taxonomy" id="2039631"/>
    <lineage>
        <taxon>Bacteria</taxon>
        <taxon>Pseudomonadati</taxon>
        <taxon>Pseudomonadota</taxon>
        <taxon>Betaproteobacteria</taxon>
        <taxon>Burkholderiales</taxon>
        <taxon>Comamonadaceae</taxon>
        <taxon>Ramlibacter</taxon>
    </lineage>
</organism>
<dbReference type="Proteomes" id="UP000622707">
    <property type="component" value="Unassembled WGS sequence"/>
</dbReference>
<evidence type="ECO:0008006" key="5">
    <source>
        <dbReference type="Google" id="ProtNLM"/>
    </source>
</evidence>
<accession>A0ABS1JNE8</accession>
<protein>
    <recommendedName>
        <fullName evidence="5">Lipoprotein</fullName>
    </recommendedName>
</protein>
<feature type="signal peptide" evidence="2">
    <location>
        <begin position="1"/>
        <end position="19"/>
    </location>
</feature>
<dbReference type="EMBL" id="JAEQND010000004">
    <property type="protein sequence ID" value="MBL0425040.1"/>
    <property type="molecule type" value="Genomic_DNA"/>
</dbReference>
<evidence type="ECO:0000256" key="1">
    <source>
        <dbReference type="SAM" id="MobiDB-lite"/>
    </source>
</evidence>
<evidence type="ECO:0000256" key="2">
    <source>
        <dbReference type="SAM" id="SignalP"/>
    </source>
</evidence>
<dbReference type="SUPFAM" id="SSF89372">
    <property type="entry name" value="Fucose-specific lectin"/>
    <property type="match status" value="1"/>
</dbReference>
<dbReference type="PROSITE" id="PS51257">
    <property type="entry name" value="PROKAR_LIPOPROTEIN"/>
    <property type="match status" value="1"/>
</dbReference>
<sequence length="233" mass="23631">MKSLRSAAALLVVAGLVLAGCRERPASSGHTAVLGSNGPDATASEPALDDGRGQAIPPPPAPAGAQPQVVRSGEAAALAVWVQDGHVLASAFARPGGWAPAKPLEDIYGEASDPQLASNGRAAAMAVWRHTVGSIQSLRFSRFDAASGWTPPDVVPGALPRPNAAGAARDDDAPRLTMDADGNVIARWASGFAPTEEQVARYTPGQGWSRALSEPVASAQSASPAPPAPSSAR</sequence>
<reference evidence="3 4" key="1">
    <citation type="journal article" date="2017" name="Int. J. Syst. Evol. Microbiol.">
        <title>Ramlibacter alkalitolerans sp. nov., alkali-tolerant bacterium isolated from soil of ginseng.</title>
        <authorList>
            <person name="Lee D.H."/>
            <person name="Cha C.J."/>
        </authorList>
    </citation>
    <scope>NUCLEOTIDE SEQUENCE [LARGE SCALE GENOMIC DNA]</scope>
    <source>
        <strain evidence="3 4">KACC 19305</strain>
    </source>
</reference>
<feature type="region of interest" description="Disordered" evidence="1">
    <location>
        <begin position="154"/>
        <end position="178"/>
    </location>
</feature>
<name>A0ABS1JNE8_9BURK</name>
<feature type="region of interest" description="Disordered" evidence="1">
    <location>
        <begin position="202"/>
        <end position="233"/>
    </location>
</feature>
<evidence type="ECO:0000313" key="4">
    <source>
        <dbReference type="Proteomes" id="UP000622707"/>
    </source>
</evidence>
<keyword evidence="4" id="KW-1185">Reference proteome</keyword>
<evidence type="ECO:0000313" key="3">
    <source>
        <dbReference type="EMBL" id="MBL0425040.1"/>
    </source>
</evidence>
<feature type="chain" id="PRO_5046463441" description="Lipoprotein" evidence="2">
    <location>
        <begin position="20"/>
        <end position="233"/>
    </location>
</feature>
<comment type="caution">
    <text evidence="3">The sequence shown here is derived from an EMBL/GenBank/DDBJ whole genome shotgun (WGS) entry which is preliminary data.</text>
</comment>
<keyword evidence="2" id="KW-0732">Signal</keyword>